<feature type="region of interest" description="Disordered" evidence="7">
    <location>
        <begin position="1"/>
        <end position="94"/>
    </location>
</feature>
<dbReference type="GO" id="GO:0005737">
    <property type="term" value="C:cytoplasm"/>
    <property type="evidence" value="ECO:0007669"/>
    <property type="project" value="TreeGrafter"/>
</dbReference>
<gene>
    <name evidence="13" type="primary">PIK3CG</name>
</gene>
<dbReference type="InterPro" id="IPR016024">
    <property type="entry name" value="ARM-type_fold"/>
</dbReference>
<proteinExistence type="inferred from homology"/>
<dbReference type="SUPFAM" id="SSF56112">
    <property type="entry name" value="Protein kinase-like (PK-like)"/>
    <property type="match status" value="1"/>
</dbReference>
<dbReference type="PANTHER" id="PTHR10048">
    <property type="entry name" value="PHOSPHATIDYLINOSITOL KINASE"/>
    <property type="match status" value="1"/>
</dbReference>
<feature type="region of interest" description="Disordered" evidence="7">
    <location>
        <begin position="546"/>
        <end position="582"/>
    </location>
</feature>
<dbReference type="InterPro" id="IPR018936">
    <property type="entry name" value="PI3/4_kinase_CS"/>
</dbReference>
<dbReference type="GO" id="GO:0048015">
    <property type="term" value="P:phosphatidylinositol-mediated signaling"/>
    <property type="evidence" value="ECO:0007669"/>
    <property type="project" value="TreeGrafter"/>
</dbReference>
<dbReference type="GO" id="GO:0043491">
    <property type="term" value="P:phosphatidylinositol 3-kinase/protein kinase B signal transduction"/>
    <property type="evidence" value="ECO:0007669"/>
    <property type="project" value="TreeGrafter"/>
</dbReference>
<dbReference type="Gene3D" id="2.60.40.150">
    <property type="entry name" value="C2 domain"/>
    <property type="match status" value="1"/>
</dbReference>
<dbReference type="PROSITE" id="PS51547">
    <property type="entry name" value="C2_PI3K"/>
    <property type="match status" value="1"/>
</dbReference>
<dbReference type="InterPro" id="IPR015433">
    <property type="entry name" value="PI3/4_kinase"/>
</dbReference>
<dbReference type="EC" id="2.7.1.137" evidence="2"/>
<dbReference type="Proteomes" id="UP001318040">
    <property type="component" value="Chromosome 14"/>
</dbReference>
<dbReference type="Gene3D" id="1.25.40.70">
    <property type="entry name" value="Phosphatidylinositol 3-kinase, accessory domain (PIK)"/>
    <property type="match status" value="1"/>
</dbReference>
<dbReference type="GO" id="GO:0035005">
    <property type="term" value="F:1-phosphatidylinositol-4-phosphate 3-kinase activity"/>
    <property type="evidence" value="ECO:0007669"/>
    <property type="project" value="TreeGrafter"/>
</dbReference>
<keyword evidence="12" id="KW-1185">Reference proteome</keyword>
<evidence type="ECO:0000256" key="3">
    <source>
        <dbReference type="ARBA" id="ARBA00022679"/>
    </source>
</evidence>
<evidence type="ECO:0000256" key="1">
    <source>
        <dbReference type="ARBA" id="ARBA00006209"/>
    </source>
</evidence>
<dbReference type="FunFam" id="3.30.1010.10:FF:000008">
    <property type="entry name" value="Phosphatidylinositol 4,5-bisphosphate 3-kinase catalytic subunit gamma"/>
    <property type="match status" value="1"/>
</dbReference>
<dbReference type="PROSITE" id="PS51545">
    <property type="entry name" value="PIK_HELICAL"/>
    <property type="match status" value="1"/>
</dbReference>
<dbReference type="InterPro" id="IPR042236">
    <property type="entry name" value="PI3K_accessory_sf"/>
</dbReference>
<evidence type="ECO:0000256" key="7">
    <source>
        <dbReference type="SAM" id="MobiDB-lite"/>
    </source>
</evidence>
<dbReference type="PANTHER" id="PTHR10048:SF99">
    <property type="entry name" value="PHOSPHATIDYLINOSITOL 4,5-BISPHOSPHATE 3-KINASE CATALYTIC SUBUNIT GAMMA ISOFORM"/>
    <property type="match status" value="1"/>
</dbReference>
<comment type="similarity">
    <text evidence="1">Belongs to the PI3/PI4-kinase family. Type III PI4K subfamily.</text>
</comment>
<dbReference type="GO" id="GO:0005944">
    <property type="term" value="C:phosphatidylinositol 3-kinase complex, class IB"/>
    <property type="evidence" value="ECO:0007669"/>
    <property type="project" value="TreeGrafter"/>
</dbReference>
<dbReference type="PROSITE" id="PS00916">
    <property type="entry name" value="PI3_4_KINASE_2"/>
    <property type="match status" value="1"/>
</dbReference>
<evidence type="ECO:0000256" key="5">
    <source>
        <dbReference type="ARBA" id="ARBA00022777"/>
    </source>
</evidence>
<evidence type="ECO:0000256" key="6">
    <source>
        <dbReference type="ARBA" id="ARBA00022840"/>
    </source>
</evidence>
<evidence type="ECO:0000259" key="9">
    <source>
        <dbReference type="PROSITE" id="PS51545"/>
    </source>
</evidence>
<protein>
    <recommendedName>
        <fullName evidence="2">phosphatidylinositol 3-kinase</fullName>
        <ecNumber evidence="2">2.7.1.137</ecNumber>
    </recommendedName>
</protein>
<dbReference type="SMART" id="SM00145">
    <property type="entry name" value="PI3Ka"/>
    <property type="match status" value="1"/>
</dbReference>
<accession>A0AAJ7WUF4</accession>
<evidence type="ECO:0000256" key="2">
    <source>
        <dbReference type="ARBA" id="ARBA00012073"/>
    </source>
</evidence>
<dbReference type="GO" id="GO:0016303">
    <property type="term" value="F:1-phosphatidylinositol-3-kinase activity"/>
    <property type="evidence" value="ECO:0007669"/>
    <property type="project" value="UniProtKB-EC"/>
</dbReference>
<feature type="domain" description="PI3K-RBD" evidence="10">
    <location>
        <begin position="324"/>
        <end position="418"/>
    </location>
</feature>
<feature type="region of interest" description="Disordered" evidence="7">
    <location>
        <begin position="213"/>
        <end position="232"/>
    </location>
</feature>
<dbReference type="PROSITE" id="PS00915">
    <property type="entry name" value="PI3_4_KINASE_1"/>
    <property type="match status" value="1"/>
</dbReference>
<evidence type="ECO:0000256" key="4">
    <source>
        <dbReference type="ARBA" id="ARBA00022741"/>
    </source>
</evidence>
<dbReference type="SMART" id="SM00146">
    <property type="entry name" value="PI3Kc"/>
    <property type="match status" value="1"/>
</dbReference>
<evidence type="ECO:0000259" key="11">
    <source>
        <dbReference type="PROSITE" id="PS51547"/>
    </source>
</evidence>
<evidence type="ECO:0000313" key="12">
    <source>
        <dbReference type="Proteomes" id="UP001318040"/>
    </source>
</evidence>
<dbReference type="Pfam" id="PF00454">
    <property type="entry name" value="PI3_PI4_kinase"/>
    <property type="match status" value="1"/>
</dbReference>
<sequence length="1231" mass="137025">MFETEESGEEETGDVADAGGPDEKGGRSEDAGGLGGDPERDGGPGDSGEEGGQWMDADPGLTVQLRPESKRRRGKGGSRSPVRDEGPWRTLLGGSSGGVRALAVEFVLPTPRARAREAERVVVAVPLCVTVERMRALVWARARLESEHPRVYQRCSADAYSFLYRSSSSSHSGAHGEDGHDDDGGTWFEIFDPQQLVHSLHCFIRWMEEEEDEKKRKGEMNKDGEEDVEEQYAWSPGSRRIHVLERSALQVEESPQLRRELDELVGVELSQMDGGPDEEVFSTRRQLDALRRTEVRDRDPLRYALDPRVVTCALPGFLPLRAPGGEIFVTLHHGACSQKMKVGLDAPPQQILAAFLRKVAKKGDLFSLPEGGGGSGSLALKVCGRAEYLVGDSVPLRDFHYIRSCLRTPGTDIHLAVVELPDVEEDAVEAESWPLVDEGTGQTGTHEQLSLAHNDHEHALAMSLWDCGRRFRVKVVGVEMPARPRDADDLDVFVEVCIYHGQELLSAASTQPKPLADEEVLWNQRLEFDIRVRDLPREARLSISLHGVKSSSQQRGGGGGGGAPDAPTISAPSSSSSSSAVGEPRAKSARLMFYVNLQLIDHRCLLRQGEQLLHMWRHPERGEDMATIEADKLSSEQNPERDTAAVVCFLLDSYAFRVALPRGRAENGEGDNDCCPESVLPPGSAEWQRFENLVNAEPLGALSAEDRALLWRHRALCATTQPHGLPKLLRSVRWSRAEAVQEAHRVLARCDPARLGLDVALQLLDCHFADAKARGLAVRRLELLEDDHVQRYLLQLVQALKFEPYHDSDLARFLIRRGLRSKRVGHFVFWFARGECASSPRFSRRFSLLLEALVRGAGRAARRQLQAQLRVVNVMRDLAVEVKRLVPDRTDIPPSATAFVKERLQRAELPPTFRVPYDPTLIAGSIQVDKCKIMASKKKPLWLEFSSGDPTWRGDSSIAIIFKHGDDLRQDMLILQILVIMESIWESESLDLGLLPYGCISTGDKIGMIEVVRDATTIAQIQQSRVGNTGAFRDELLHQWLRDKCPIEAKYTQALERFVQSCAGYCVATYVLGIGDRHNDNIMIRENGNLFHIDFGHILGNTKSFLGISRERVPFVLTPDMLYVMGVTGKRSSAYFCRFQDTCASAYLALRRHTNLLLTLLSMMALTGMPELSCRQDAHYVREALTAGRPGHEAQRHFLDQVELCREKGWTVQLAWFCHLVLGVKQGASSS</sequence>
<dbReference type="KEGG" id="pmrn:116942490"/>
<dbReference type="InterPro" id="IPR000341">
    <property type="entry name" value="PI3K_Ras-bd_dom"/>
</dbReference>
<feature type="compositionally biased region" description="Acidic residues" evidence="7">
    <location>
        <begin position="1"/>
        <end position="14"/>
    </location>
</feature>
<dbReference type="Pfam" id="PF00613">
    <property type="entry name" value="PI3Ka"/>
    <property type="match status" value="1"/>
</dbReference>
<dbReference type="SUPFAM" id="SSF49562">
    <property type="entry name" value="C2 domain (Calcium/lipid-binding domain, CaLB)"/>
    <property type="match status" value="1"/>
</dbReference>
<dbReference type="RefSeq" id="XP_032810380.1">
    <property type="nucleotide sequence ID" value="XM_032954489.1"/>
</dbReference>
<reference evidence="13" key="1">
    <citation type="submission" date="2025-08" db="UniProtKB">
        <authorList>
            <consortium name="RefSeq"/>
        </authorList>
    </citation>
    <scope>IDENTIFICATION</scope>
    <source>
        <tissue evidence="13">Sperm</tissue>
    </source>
</reference>
<dbReference type="GO" id="GO:0005943">
    <property type="term" value="C:phosphatidylinositol 3-kinase complex, class IA"/>
    <property type="evidence" value="ECO:0007669"/>
    <property type="project" value="TreeGrafter"/>
</dbReference>
<dbReference type="Gene3D" id="3.10.20.770">
    <property type="match status" value="1"/>
</dbReference>
<keyword evidence="4" id="KW-0547">Nucleotide-binding</keyword>
<dbReference type="SUPFAM" id="SSF48371">
    <property type="entry name" value="ARM repeat"/>
    <property type="match status" value="1"/>
</dbReference>
<feature type="domain" description="PI3K/PI4K catalytic" evidence="8">
    <location>
        <begin position="927"/>
        <end position="1210"/>
    </location>
</feature>
<feature type="domain" description="PIK helical" evidence="9">
    <location>
        <begin position="676"/>
        <end position="856"/>
    </location>
</feature>
<dbReference type="InterPro" id="IPR045580">
    <property type="entry name" value="PIK3CG_ABD"/>
</dbReference>
<dbReference type="GO" id="GO:0005886">
    <property type="term" value="C:plasma membrane"/>
    <property type="evidence" value="ECO:0007669"/>
    <property type="project" value="TreeGrafter"/>
</dbReference>
<dbReference type="GO" id="GO:0005524">
    <property type="term" value="F:ATP binding"/>
    <property type="evidence" value="ECO:0007669"/>
    <property type="project" value="UniProtKB-KW"/>
</dbReference>
<dbReference type="AlphaFoldDB" id="A0AAJ7WUF4"/>
<feature type="compositionally biased region" description="Basic and acidic residues" evidence="7">
    <location>
        <begin position="21"/>
        <end position="30"/>
    </location>
</feature>
<keyword evidence="5" id="KW-0418">Kinase</keyword>
<dbReference type="FunFam" id="1.10.1070.11:FF:000010">
    <property type="entry name" value="Phosphatidylinositol 4,5-bisphosphate 3-kinase catalytic subunit gamma isoform"/>
    <property type="match status" value="1"/>
</dbReference>
<feature type="compositionally biased region" description="Basic and acidic residues" evidence="7">
    <location>
        <begin position="213"/>
        <end position="223"/>
    </location>
</feature>
<dbReference type="Pfam" id="PF19710">
    <property type="entry name" value="PIK3CG_ABD"/>
    <property type="match status" value="1"/>
</dbReference>
<dbReference type="Gene3D" id="1.10.1070.11">
    <property type="entry name" value="Phosphatidylinositol 3-/4-kinase, catalytic domain"/>
    <property type="match status" value="1"/>
</dbReference>
<evidence type="ECO:0000313" key="13">
    <source>
        <dbReference type="RefSeq" id="XP_032810380.1"/>
    </source>
</evidence>
<dbReference type="SMART" id="SM00142">
    <property type="entry name" value="PI3K_C2"/>
    <property type="match status" value="1"/>
</dbReference>
<name>A0AAJ7WUF4_PETMA</name>
<dbReference type="InterPro" id="IPR011009">
    <property type="entry name" value="Kinase-like_dom_sf"/>
</dbReference>
<evidence type="ECO:0000259" key="10">
    <source>
        <dbReference type="PROSITE" id="PS51546"/>
    </source>
</evidence>
<evidence type="ECO:0000259" key="8">
    <source>
        <dbReference type="PROSITE" id="PS50290"/>
    </source>
</evidence>
<dbReference type="PROSITE" id="PS51546">
    <property type="entry name" value="PI3K_RBD"/>
    <property type="match status" value="1"/>
</dbReference>
<keyword evidence="3" id="KW-0808">Transferase</keyword>
<dbReference type="GO" id="GO:0016477">
    <property type="term" value="P:cell migration"/>
    <property type="evidence" value="ECO:0007669"/>
    <property type="project" value="TreeGrafter"/>
</dbReference>
<keyword evidence="6" id="KW-0067">ATP-binding</keyword>
<dbReference type="SUPFAM" id="SSF54236">
    <property type="entry name" value="Ubiquitin-like"/>
    <property type="match status" value="1"/>
</dbReference>
<dbReference type="InterPro" id="IPR001263">
    <property type="entry name" value="PI3K_accessory_dom"/>
</dbReference>
<dbReference type="InterPro" id="IPR002420">
    <property type="entry name" value="PI3K-type_C2_dom"/>
</dbReference>
<dbReference type="InterPro" id="IPR000403">
    <property type="entry name" value="PI3/4_kinase_cat_dom"/>
</dbReference>
<dbReference type="Pfam" id="PF00794">
    <property type="entry name" value="PI3K_rbd"/>
    <property type="match status" value="1"/>
</dbReference>
<feature type="domain" description="C2 PI3K-type" evidence="11">
    <location>
        <begin position="467"/>
        <end position="657"/>
    </location>
</feature>
<dbReference type="GO" id="GO:0040012">
    <property type="term" value="P:regulation of locomotion"/>
    <property type="evidence" value="ECO:0007669"/>
    <property type="project" value="UniProtKB-ARBA"/>
</dbReference>
<dbReference type="PROSITE" id="PS50290">
    <property type="entry name" value="PI3_4_KINASE_3"/>
    <property type="match status" value="1"/>
</dbReference>
<organism evidence="12 13">
    <name type="scientific">Petromyzon marinus</name>
    <name type="common">Sea lamprey</name>
    <dbReference type="NCBI Taxonomy" id="7757"/>
    <lineage>
        <taxon>Eukaryota</taxon>
        <taxon>Metazoa</taxon>
        <taxon>Chordata</taxon>
        <taxon>Craniata</taxon>
        <taxon>Vertebrata</taxon>
        <taxon>Cyclostomata</taxon>
        <taxon>Hyperoartia</taxon>
        <taxon>Petromyzontiformes</taxon>
        <taxon>Petromyzontidae</taxon>
        <taxon>Petromyzon</taxon>
    </lineage>
</organism>
<dbReference type="Gene3D" id="3.30.1010.10">
    <property type="entry name" value="Phosphatidylinositol 3-kinase Catalytic Subunit, Chain A, domain 4"/>
    <property type="match status" value="1"/>
</dbReference>
<dbReference type="SMART" id="SM00144">
    <property type="entry name" value="PI3K_rbd"/>
    <property type="match status" value="1"/>
</dbReference>
<dbReference type="InterPro" id="IPR035892">
    <property type="entry name" value="C2_domain_sf"/>
</dbReference>
<dbReference type="InterPro" id="IPR029071">
    <property type="entry name" value="Ubiquitin-like_domsf"/>
</dbReference>
<dbReference type="Pfam" id="PF00792">
    <property type="entry name" value="PI3K_C2"/>
    <property type="match status" value="1"/>
</dbReference>
<dbReference type="InterPro" id="IPR036940">
    <property type="entry name" value="PI3/4_kinase_cat_sf"/>
</dbReference>